<dbReference type="EMBL" id="ACIJ02000028">
    <property type="protein sequence ID" value="EEX70423.1"/>
    <property type="molecule type" value="Genomic_DNA"/>
</dbReference>
<protein>
    <submittedName>
        <fullName evidence="1">Uncharacterized protein</fullName>
    </submittedName>
</protein>
<dbReference type="Proteomes" id="UP000003460">
    <property type="component" value="Unassembled WGS sequence"/>
</dbReference>
<accession>C9LJQ1</accession>
<dbReference type="AlphaFoldDB" id="C9LJQ1"/>
<dbReference type="STRING" id="626522.GCWU000325_02464"/>
<dbReference type="HOGENOM" id="CLU_3187520_0_0_10"/>
<proteinExistence type="predicted"/>
<evidence type="ECO:0000313" key="2">
    <source>
        <dbReference type="Proteomes" id="UP000003460"/>
    </source>
</evidence>
<evidence type="ECO:0000313" key="1">
    <source>
        <dbReference type="EMBL" id="EEX70423.1"/>
    </source>
</evidence>
<name>C9LJQ1_9BACT</name>
<comment type="caution">
    <text evidence="1">The sequence shown here is derived from an EMBL/GenBank/DDBJ whole genome shotgun (WGS) entry which is preliminary data.</text>
</comment>
<gene>
    <name evidence="1" type="ORF">GCWU000325_02464</name>
</gene>
<keyword evidence="2" id="KW-1185">Reference proteome</keyword>
<reference evidence="1" key="1">
    <citation type="submission" date="2009-09" db="EMBL/GenBank/DDBJ databases">
        <authorList>
            <person name="Weinstock G."/>
            <person name="Sodergren E."/>
            <person name="Clifton S."/>
            <person name="Fulton L."/>
            <person name="Fulton B."/>
            <person name="Courtney L."/>
            <person name="Fronick C."/>
            <person name="Harrison M."/>
            <person name="Strong C."/>
            <person name="Farmer C."/>
            <person name="Delahaunty K."/>
            <person name="Markovic C."/>
            <person name="Hall O."/>
            <person name="Minx P."/>
            <person name="Tomlinson C."/>
            <person name="Mitreva M."/>
            <person name="Nelson J."/>
            <person name="Hou S."/>
            <person name="Wollam A."/>
            <person name="Pepin K.H."/>
            <person name="Johnson M."/>
            <person name="Bhonagiri V."/>
            <person name="Nash W.E."/>
            <person name="Warren W."/>
            <person name="Chinwalla A."/>
            <person name="Mardis E.R."/>
            <person name="Wilson R.K."/>
        </authorList>
    </citation>
    <scope>NUCLEOTIDE SEQUENCE [LARGE SCALE GENOMIC DNA]</scope>
    <source>
        <strain evidence="1">ATCC 51259</strain>
    </source>
</reference>
<organism evidence="1 2">
    <name type="scientific">Alloprevotella tannerae ATCC 51259</name>
    <dbReference type="NCBI Taxonomy" id="626522"/>
    <lineage>
        <taxon>Bacteria</taxon>
        <taxon>Pseudomonadati</taxon>
        <taxon>Bacteroidota</taxon>
        <taxon>Bacteroidia</taxon>
        <taxon>Bacteroidales</taxon>
        <taxon>Prevotellaceae</taxon>
        <taxon>Alloprevotella</taxon>
    </lineage>
</organism>
<sequence>MQRYEKGCCSTIVFYELSDGACFLFFEGRWARDLGRMICLFLIERR</sequence>